<reference evidence="2" key="1">
    <citation type="submission" date="2023-10" db="EMBL/GenBank/DDBJ databases">
        <authorList>
            <person name="Chen Y."/>
            <person name="Shah S."/>
            <person name="Dougan E. K."/>
            <person name="Thang M."/>
            <person name="Chan C."/>
        </authorList>
    </citation>
    <scope>NUCLEOTIDE SEQUENCE [LARGE SCALE GENOMIC DNA]</scope>
</reference>
<feature type="region of interest" description="Disordered" evidence="1">
    <location>
        <begin position="1"/>
        <end position="23"/>
    </location>
</feature>
<accession>A0ABN9U745</accession>
<feature type="compositionally biased region" description="Gly residues" evidence="1">
    <location>
        <begin position="1"/>
        <end position="20"/>
    </location>
</feature>
<sequence>GQPSAGGAGQAAAAPGGGGERPPACVMREERPGYYDGSLVRKVRAQSAAACRQACCEAAACYVWTFRVEQQQCLLRDDDELSFHNSSDAVSAVKVVVSTDVATCSLRACRFHDAQSPRLFVKEHSDGVGHRMINVFDGLALAAKHGLNFGGIVTVKKKKELVSHGHSFHDVLEQYFGSDVAGQLLFRHEPIWDAVFSGGSAELEAHLPFRSMANVFVPSCHAKVGEYTVALLTALAEPLMSLPLEYEAGRPSVAVHLRREDVRWGPRYTPDSYYYRVLGDVRTVLPSADVHVWTKLKMNQNASVPVGYSDRGMKLHFDDEDLVPIWAHLARAQVLVLSRSSFSIIPALLNRNCVVYVNKPGGARGIPGPGRPQGLEE</sequence>
<dbReference type="Proteomes" id="UP001189429">
    <property type="component" value="Unassembled WGS sequence"/>
</dbReference>
<gene>
    <name evidence="2" type="ORF">PCOR1329_LOCUS45794</name>
</gene>
<evidence type="ECO:0000256" key="1">
    <source>
        <dbReference type="SAM" id="MobiDB-lite"/>
    </source>
</evidence>
<organism evidence="2 3">
    <name type="scientific">Prorocentrum cordatum</name>
    <dbReference type="NCBI Taxonomy" id="2364126"/>
    <lineage>
        <taxon>Eukaryota</taxon>
        <taxon>Sar</taxon>
        <taxon>Alveolata</taxon>
        <taxon>Dinophyceae</taxon>
        <taxon>Prorocentrales</taxon>
        <taxon>Prorocentraceae</taxon>
        <taxon>Prorocentrum</taxon>
    </lineage>
</organism>
<name>A0ABN9U745_9DINO</name>
<feature type="non-terminal residue" evidence="2">
    <location>
        <position position="1"/>
    </location>
</feature>
<protein>
    <recommendedName>
        <fullName evidence="4">Apple domain-containing protein</fullName>
    </recommendedName>
</protein>
<evidence type="ECO:0000313" key="3">
    <source>
        <dbReference type="Proteomes" id="UP001189429"/>
    </source>
</evidence>
<dbReference type="EMBL" id="CAUYUJ010015504">
    <property type="protein sequence ID" value="CAK0854872.1"/>
    <property type="molecule type" value="Genomic_DNA"/>
</dbReference>
<proteinExistence type="predicted"/>
<comment type="caution">
    <text evidence="2">The sequence shown here is derived from an EMBL/GenBank/DDBJ whole genome shotgun (WGS) entry which is preliminary data.</text>
</comment>
<evidence type="ECO:0008006" key="4">
    <source>
        <dbReference type="Google" id="ProtNLM"/>
    </source>
</evidence>
<evidence type="ECO:0000313" key="2">
    <source>
        <dbReference type="EMBL" id="CAK0854872.1"/>
    </source>
</evidence>
<dbReference type="Gene3D" id="3.50.4.10">
    <property type="entry name" value="Hepatocyte Growth Factor"/>
    <property type="match status" value="1"/>
</dbReference>
<keyword evidence="3" id="KW-1185">Reference proteome</keyword>